<dbReference type="InterPro" id="IPR032421">
    <property type="entry name" value="PMT_4TMC"/>
</dbReference>
<evidence type="ECO:0000256" key="6">
    <source>
        <dbReference type="ARBA" id="ARBA00022692"/>
    </source>
</evidence>
<gene>
    <name evidence="14" type="ORF">H0194_09170</name>
</gene>
<evidence type="ECO:0000256" key="10">
    <source>
        <dbReference type="RuleBase" id="RU367007"/>
    </source>
</evidence>
<keyword evidence="8 10" id="KW-0472">Membrane</keyword>
<feature type="transmembrane region" description="Helical" evidence="10">
    <location>
        <begin position="178"/>
        <end position="195"/>
    </location>
</feature>
<dbReference type="InterPro" id="IPR027005">
    <property type="entry name" value="PMT-like"/>
</dbReference>
<feature type="transmembrane region" description="Helical" evidence="10">
    <location>
        <begin position="451"/>
        <end position="474"/>
    </location>
</feature>
<dbReference type="RefSeq" id="WP_185175591.1">
    <property type="nucleotide sequence ID" value="NZ_CP059404.1"/>
</dbReference>
<feature type="domain" description="Protein O-mannosyl-transferase C-terminal four TM" evidence="13">
    <location>
        <begin position="336"/>
        <end position="537"/>
    </location>
</feature>
<keyword evidence="10" id="KW-1003">Cell membrane</keyword>
<feature type="transmembrane region" description="Helical" evidence="10">
    <location>
        <begin position="404"/>
        <end position="421"/>
    </location>
</feature>
<keyword evidence="5 10" id="KW-0808">Transferase</keyword>
<name>A0A7G7CNP8_9CORY</name>
<dbReference type="InterPro" id="IPR003342">
    <property type="entry name" value="ArnT-like_N"/>
</dbReference>
<dbReference type="KEGG" id="cik:H0194_09170"/>
<feature type="transmembrane region" description="Helical" evidence="10">
    <location>
        <begin position="428"/>
        <end position="445"/>
    </location>
</feature>
<dbReference type="GO" id="GO:0012505">
    <property type="term" value="C:endomembrane system"/>
    <property type="evidence" value="ECO:0007669"/>
    <property type="project" value="UniProtKB-SubCell"/>
</dbReference>
<keyword evidence="6 10" id="KW-0812">Transmembrane</keyword>
<sequence length="538" mass="60268">MRVTALTTKFHSPSGRRASRHSTQQRPVPPRPLTVPWSRADTVSTVVIAVLALITRYAGLTLPVSKGTPIFDEKHYVPQAWDMVRSWDNLFIGGIESNPGYGLVVHPPLGKQILALSEAMFGYTPLGWRFLTAAFGVGVVLLVMNMARTISQSWQVATFAGLIAVFDGVLLVSSKFGLLDIFQVFFIVGAAWALVNDHGQMRARIHEAFHSGNMGTSEFGPRFGFRWWRFTAGVFLGLALAVKWTGLYYIAFFGLMSVFGDLALRRRYGVKRYITGTLLRDTPAALASLVVVPIALYVWSWRAWFASETSVYRHAKTDGTIADGSWLQLLPEAVAGWFHYHWSVLQFHTELTTSGGHSHPWDSKPWAWLVSARPILYYSSTGLECGEGGAATCRRMLYLFGTPAVWWLIVPAIVWALWCLFIRKDRRFLVPVVGFAAGFLPWLANFDRQMYFFYATALIPFVIVIYALALGRLVGHGPVVKNKAVTALARRPITWGTFAAIAYLALVIAMFCYFSPILYGYTVSDAWYKSLMWLPSWS</sequence>
<dbReference type="GO" id="GO:0005886">
    <property type="term" value="C:plasma membrane"/>
    <property type="evidence" value="ECO:0007669"/>
    <property type="project" value="UniProtKB-SubCell"/>
</dbReference>
<feature type="compositionally biased region" description="Polar residues" evidence="11">
    <location>
        <begin position="1"/>
        <end position="11"/>
    </location>
</feature>
<feature type="region of interest" description="Disordered" evidence="11">
    <location>
        <begin position="1"/>
        <end position="34"/>
    </location>
</feature>
<feature type="transmembrane region" description="Helical" evidence="10">
    <location>
        <begin position="40"/>
        <end position="59"/>
    </location>
</feature>
<dbReference type="Proteomes" id="UP000515743">
    <property type="component" value="Chromosome"/>
</dbReference>
<evidence type="ECO:0000256" key="5">
    <source>
        <dbReference type="ARBA" id="ARBA00022679"/>
    </source>
</evidence>
<dbReference type="Pfam" id="PF02366">
    <property type="entry name" value="PMT"/>
    <property type="match status" value="1"/>
</dbReference>
<evidence type="ECO:0000256" key="3">
    <source>
        <dbReference type="ARBA" id="ARBA00007222"/>
    </source>
</evidence>
<keyword evidence="7 10" id="KW-1133">Transmembrane helix</keyword>
<protein>
    <recommendedName>
        <fullName evidence="9 10">Polyprenol-phosphate-mannose--protein mannosyltransferase</fullName>
        <ecNumber evidence="10">2.4.1.-</ecNumber>
    </recommendedName>
</protein>
<keyword evidence="4 10" id="KW-0328">Glycosyltransferase</keyword>
<feature type="transmembrane region" description="Helical" evidence="10">
    <location>
        <begin position="495"/>
        <end position="519"/>
    </location>
</feature>
<reference evidence="14 15" key="1">
    <citation type="submission" date="2020-07" db="EMBL/GenBank/DDBJ databases">
        <title>Complete genome and description of Corynebacterium incognita strain Marseille-Q3630 sp. nov.</title>
        <authorList>
            <person name="Boxberger M."/>
        </authorList>
    </citation>
    <scope>NUCLEOTIDE SEQUENCE [LARGE SCALE GENOMIC DNA]</scope>
    <source>
        <strain evidence="14 15">Marseille-Q3630</strain>
    </source>
</reference>
<dbReference type="EC" id="2.4.1.-" evidence="10"/>
<dbReference type="AlphaFoldDB" id="A0A7G7CNP8"/>
<dbReference type="PANTHER" id="PTHR10050">
    <property type="entry name" value="DOLICHYL-PHOSPHATE-MANNOSE--PROTEIN MANNOSYLTRANSFERASE"/>
    <property type="match status" value="1"/>
</dbReference>
<evidence type="ECO:0000256" key="1">
    <source>
        <dbReference type="ARBA" id="ARBA00004127"/>
    </source>
</evidence>
<evidence type="ECO:0000313" key="15">
    <source>
        <dbReference type="Proteomes" id="UP000515743"/>
    </source>
</evidence>
<comment type="pathway">
    <text evidence="2 10">Protein modification; protein glycosylation.</text>
</comment>
<organism evidence="14 15">
    <name type="scientific">Corynebacterium incognita</name>
    <dbReference type="NCBI Taxonomy" id="2754725"/>
    <lineage>
        <taxon>Bacteria</taxon>
        <taxon>Bacillati</taxon>
        <taxon>Actinomycetota</taxon>
        <taxon>Actinomycetes</taxon>
        <taxon>Mycobacteriales</taxon>
        <taxon>Corynebacteriaceae</taxon>
        <taxon>Corynebacterium</taxon>
    </lineage>
</organism>
<evidence type="ECO:0000259" key="12">
    <source>
        <dbReference type="Pfam" id="PF02366"/>
    </source>
</evidence>
<dbReference type="UniPathway" id="UPA00378"/>
<evidence type="ECO:0000259" key="13">
    <source>
        <dbReference type="Pfam" id="PF16192"/>
    </source>
</evidence>
<evidence type="ECO:0000256" key="7">
    <source>
        <dbReference type="ARBA" id="ARBA00022989"/>
    </source>
</evidence>
<comment type="similarity">
    <text evidence="3 10">Belongs to the glycosyltransferase 39 family.</text>
</comment>
<feature type="domain" description="ArnT-like N-terminal" evidence="12">
    <location>
        <begin position="127"/>
        <end position="298"/>
    </location>
</feature>
<feature type="transmembrane region" description="Helical" evidence="10">
    <location>
        <begin position="284"/>
        <end position="304"/>
    </location>
</feature>
<comment type="subcellular location">
    <subcellularLocation>
        <location evidence="10">Cell membrane</location>
    </subcellularLocation>
    <subcellularLocation>
        <location evidence="1">Endomembrane system</location>
        <topology evidence="1">Multi-pass membrane protein</topology>
    </subcellularLocation>
</comment>
<dbReference type="GO" id="GO:0004169">
    <property type="term" value="F:dolichyl-phosphate-mannose-protein mannosyltransferase activity"/>
    <property type="evidence" value="ECO:0007669"/>
    <property type="project" value="UniProtKB-UniRule"/>
</dbReference>
<evidence type="ECO:0000313" key="14">
    <source>
        <dbReference type="EMBL" id="QNE89214.1"/>
    </source>
</evidence>
<keyword evidence="15" id="KW-1185">Reference proteome</keyword>
<accession>A0A7G7CNP8</accession>
<evidence type="ECO:0000256" key="9">
    <source>
        <dbReference type="ARBA" id="ARBA00093617"/>
    </source>
</evidence>
<evidence type="ECO:0000256" key="11">
    <source>
        <dbReference type="SAM" id="MobiDB-lite"/>
    </source>
</evidence>
<dbReference type="PANTHER" id="PTHR10050:SF46">
    <property type="entry name" value="PROTEIN O-MANNOSYL-TRANSFERASE 2"/>
    <property type="match status" value="1"/>
</dbReference>
<proteinExistence type="inferred from homology"/>
<dbReference type="Pfam" id="PF16192">
    <property type="entry name" value="PMT_4TMC"/>
    <property type="match status" value="1"/>
</dbReference>
<evidence type="ECO:0000256" key="4">
    <source>
        <dbReference type="ARBA" id="ARBA00022676"/>
    </source>
</evidence>
<evidence type="ECO:0000256" key="8">
    <source>
        <dbReference type="ARBA" id="ARBA00023136"/>
    </source>
</evidence>
<feature type="transmembrane region" description="Helical" evidence="10">
    <location>
        <begin position="126"/>
        <end position="147"/>
    </location>
</feature>
<comment type="function">
    <text evidence="10">Protein O-mannosyltransferase that catalyzes the transfer of a single mannose residue from a polyprenol phospho-mannosyl lipidic donor to the hydroxyl group of selected serine and threonine residues in acceptor proteins.</text>
</comment>
<evidence type="ECO:0000256" key="2">
    <source>
        <dbReference type="ARBA" id="ARBA00004922"/>
    </source>
</evidence>
<feature type="transmembrane region" description="Helical" evidence="10">
    <location>
        <begin position="154"/>
        <end position="172"/>
    </location>
</feature>
<dbReference type="EMBL" id="CP059404">
    <property type="protein sequence ID" value="QNE89214.1"/>
    <property type="molecule type" value="Genomic_DNA"/>
</dbReference>